<sequence>MQQYSLMEGGDFMKKALVIIVSVLIVLSVARFSFAEEKKHSTKAMIISGEVTAVDAAANTLTIKGKKGEVVLTTTDKTKFAEGKTLADVKVGDKLSAKYSEKDGKMMAWKVMTKKEMEKKDVKKMEMMEKEQKEKGVKKEIEQKMEMEEEMEKMEKKQKEKDKE</sequence>
<protein>
    <recommendedName>
        <fullName evidence="4">DUF5666 domain-containing protein</fullName>
    </recommendedName>
</protein>
<evidence type="ECO:0008006" key="4">
    <source>
        <dbReference type="Google" id="ProtNLM"/>
    </source>
</evidence>
<reference evidence="3" key="1">
    <citation type="submission" date="2018-03" db="EMBL/GenBank/DDBJ databases">
        <authorList>
            <person name="Zecchin S."/>
        </authorList>
    </citation>
    <scope>NUCLEOTIDE SEQUENCE [LARGE SCALE GENOMIC DNA]</scope>
</reference>
<evidence type="ECO:0000313" key="3">
    <source>
        <dbReference type="Proteomes" id="UP000245125"/>
    </source>
</evidence>
<proteinExistence type="predicted"/>
<dbReference type="EMBL" id="OUUY01000083">
    <property type="protein sequence ID" value="SPQ00911.1"/>
    <property type="molecule type" value="Genomic_DNA"/>
</dbReference>
<name>A0A2U3QHN1_9BACT</name>
<dbReference type="Proteomes" id="UP000245125">
    <property type="component" value="Unassembled WGS sequence"/>
</dbReference>
<organism evidence="2 3">
    <name type="scientific">Candidatus Sulfobium mesophilum</name>
    <dbReference type="NCBI Taxonomy" id="2016548"/>
    <lineage>
        <taxon>Bacteria</taxon>
        <taxon>Pseudomonadati</taxon>
        <taxon>Nitrospirota</taxon>
        <taxon>Nitrospiria</taxon>
        <taxon>Nitrospirales</taxon>
        <taxon>Nitrospiraceae</taxon>
        <taxon>Candidatus Sulfobium</taxon>
    </lineage>
</organism>
<evidence type="ECO:0000256" key="1">
    <source>
        <dbReference type="SAM" id="MobiDB-lite"/>
    </source>
</evidence>
<accession>A0A2U3QHN1</accession>
<feature type="region of interest" description="Disordered" evidence="1">
    <location>
        <begin position="120"/>
        <end position="139"/>
    </location>
</feature>
<dbReference type="AlphaFoldDB" id="A0A2U3QHN1"/>
<keyword evidence="3" id="KW-1185">Reference proteome</keyword>
<gene>
    <name evidence="2" type="ORF">NBG4_370026</name>
</gene>
<evidence type="ECO:0000313" key="2">
    <source>
        <dbReference type="EMBL" id="SPQ00911.1"/>
    </source>
</evidence>